<evidence type="ECO:0000313" key="2">
    <source>
        <dbReference type="Proteomes" id="UP000007271"/>
    </source>
</evidence>
<dbReference type="STRING" id="1185325.A11Y_31218"/>
<proteinExistence type="predicted"/>
<accession>J2YYN3</accession>
<dbReference type="Proteomes" id="UP000007271">
    <property type="component" value="Unassembled WGS sequence"/>
</dbReference>
<evidence type="ECO:0000313" key="1">
    <source>
        <dbReference type="EMBL" id="EJN53238.1"/>
    </source>
</evidence>
<protein>
    <submittedName>
        <fullName evidence="1">IS21 family transposase</fullName>
    </submittedName>
</protein>
<dbReference type="RefSeq" id="WP_003680664.1">
    <property type="nucleotide sequence ID" value="NZ_AKFP01000141.1"/>
</dbReference>
<dbReference type="PATRIC" id="fig|1185325.3.peg.2714"/>
<comment type="caution">
    <text evidence="1">The sequence shown here is derived from an EMBL/GenBank/DDBJ whole genome shotgun (WGS) entry which is preliminary data.</text>
</comment>
<organism evidence="1 2">
    <name type="scientific">Loigolactobacillus coryniformis subsp. coryniformis CECT 5711</name>
    <dbReference type="NCBI Taxonomy" id="1185325"/>
    <lineage>
        <taxon>Bacteria</taxon>
        <taxon>Bacillati</taxon>
        <taxon>Bacillota</taxon>
        <taxon>Bacilli</taxon>
        <taxon>Lactobacillales</taxon>
        <taxon>Lactobacillaceae</taxon>
        <taxon>Loigolactobacillus</taxon>
    </lineage>
</organism>
<sequence>MSIQYRKILELHAQKVVQRNIAAATGNSRPKIAEIIKRAKEEVLVPPFTDEMDDEWFEALLFPHKKRESKGRQLPDFEHIHTELAKSNVTLSLLHYEYEAMCRQNNVIPYAYRTFCQYYHEYAQKYKATMRKCKRRL</sequence>
<dbReference type="AlphaFoldDB" id="J2YYN3"/>
<name>J2YYN3_9LACO</name>
<gene>
    <name evidence="1" type="ORF">A11Y_31218</name>
</gene>
<dbReference type="EMBL" id="AKFP01000141">
    <property type="protein sequence ID" value="EJN53238.1"/>
    <property type="molecule type" value="Genomic_DNA"/>
</dbReference>
<reference evidence="1 2" key="1">
    <citation type="submission" date="2012-05" db="EMBL/GenBank/DDBJ databases">
        <title>Complete Genome Sequence of Lactobacillus coryniformis CECT5711.</title>
        <authorList>
            <person name="Rodriguez J.M."/>
        </authorList>
    </citation>
    <scope>NUCLEOTIDE SEQUENCE [LARGE SCALE GENOMIC DNA]</scope>
    <source>
        <strain evidence="2">CECT5711</strain>
    </source>
</reference>